<name>A0A9X1NC05_9ACTN</name>
<evidence type="ECO:0000256" key="1">
    <source>
        <dbReference type="SAM" id="MobiDB-lite"/>
    </source>
</evidence>
<proteinExistence type="predicted"/>
<dbReference type="InterPro" id="IPR027417">
    <property type="entry name" value="P-loop_NTPase"/>
</dbReference>
<dbReference type="GO" id="GO:0043531">
    <property type="term" value="F:ADP binding"/>
    <property type="evidence" value="ECO:0007669"/>
    <property type="project" value="InterPro"/>
</dbReference>
<keyword evidence="5" id="KW-1185">Reference proteome</keyword>
<sequence>MKPTTEPSAPAGRVLLLLDTHPTMQVWAGVLAELTDTLETLGLGTLTVQPVEMENAAWADVPPGTGPVVLVSDGACPAWRTASTARRLGALARTRPVVILHVLSQTRWYLTGIDPEPVILQIPAGARTNAQWQWLDSAPGADEAALPVPVLENSERGLRSMTQILTAAARPEPDENGLAAAALLLSEDPGEPEPAVAQPDPKTTVNEFRAAVSPQTFQLATYLAAVPLNLSVIQDLRARLMPDSSIQNLAEVLVSPLVRAENSSPAVAFRFENGVQQELLASARRADIERVVRAVSERPQASPGSTTFTTVLDRPPTPTGPLPTGGDPFRRRAETEWRTARALVLMALSGPYFRAGQRELDELINQRAVASGATSTRRDLDLMAVQSSSPAARSVLGDYPPRNQFFTGRDDLLADLHASLRSSRDVTQQPQYSGVTAVLPHALHGMGGVGKSLLAIEYLYRHANEYDVVWWISSERTNGIQNSLIMLGQRLGLTIDNEANTAVPAVLEALRRGEPYGNWLLVFDNAESPESVMPFLPKDGPGHILITSRDARWAQVARPLEVNVFNRDESKELLRRRGPNITDTEADQLAEALGDLPLAIEQAAAWHYETGMPAAEYLRLLSEKQEELLDQPAPIDYQVPVIAAWNVSLDQLEARNPAALQLLQVCAFFASEPIPRTLLTRARGQGISPQLDHILRNAIHFGNAVREISRYSLARIDHRNNAIQMHRLVQAALIARMSEEDRTETRHAAHRILAAADPTEPENPAEYSTYGSLYPHILASQAVNCGESWVRDLIINEVKYLYRWGDHEAAVEFGTVAYETWRQAHGPDDPQTLQIARWLAFYMFTIGRYTEAAELNATSLAVFERMREEGRPDPDGEVGVLGNIAIDRRVAGRFDDALTLSRELYDRALQRYGDRDSETLIYAHDLGVSLRLSGLFLEARDRDRATYELRAELFGPDHPASIRTQLGLLIDLRELGDYTDAVRLHEFELTRTVAIMGEINPTTLLARRLLAVAQRKAGYHDAALGTSELVSRQLRARYGNLYPETIAAESNYAIDLRQVGDLAEAERMGADVVQRYTSRLGAEHPHTLSARVNLAITYRLIDNPAQALAMTSTAYEALVSRLGPDHPSSLVAAANLGSDLFATGDPAAALAKDEDTWRRLGTVLGADHPTTLACESNLAMDLRTLGRTEESEERHRHALTMMEALLGYEHRAVREARSGTERANCDLDPMPL</sequence>
<dbReference type="SUPFAM" id="SSF48452">
    <property type="entry name" value="TPR-like"/>
    <property type="match status" value="4"/>
</dbReference>
<accession>A0A9X1NC05</accession>
<dbReference type="Pfam" id="PF00931">
    <property type="entry name" value="NB-ARC"/>
    <property type="match status" value="1"/>
</dbReference>
<evidence type="ECO:0000259" key="3">
    <source>
        <dbReference type="Pfam" id="PF25000"/>
    </source>
</evidence>
<dbReference type="InterPro" id="IPR002182">
    <property type="entry name" value="NB-ARC"/>
</dbReference>
<organism evidence="4 5">
    <name type="scientific">Kineosporia babensis</name>
    <dbReference type="NCBI Taxonomy" id="499548"/>
    <lineage>
        <taxon>Bacteria</taxon>
        <taxon>Bacillati</taxon>
        <taxon>Actinomycetota</taxon>
        <taxon>Actinomycetes</taxon>
        <taxon>Kineosporiales</taxon>
        <taxon>Kineosporiaceae</taxon>
        <taxon>Kineosporia</taxon>
    </lineage>
</organism>
<dbReference type="EMBL" id="JAJOMB010000003">
    <property type="protein sequence ID" value="MCD5310954.1"/>
    <property type="molecule type" value="Genomic_DNA"/>
</dbReference>
<dbReference type="Pfam" id="PF25000">
    <property type="entry name" value="DUF7779"/>
    <property type="match status" value="1"/>
</dbReference>
<evidence type="ECO:0000313" key="5">
    <source>
        <dbReference type="Proteomes" id="UP001138997"/>
    </source>
</evidence>
<dbReference type="InterPro" id="IPR011990">
    <property type="entry name" value="TPR-like_helical_dom_sf"/>
</dbReference>
<dbReference type="AlphaFoldDB" id="A0A9X1NC05"/>
<feature type="domain" description="NB-ARC" evidence="2">
    <location>
        <begin position="442"/>
        <end position="576"/>
    </location>
</feature>
<dbReference type="InterPro" id="IPR053137">
    <property type="entry name" value="NLR-like"/>
</dbReference>
<dbReference type="Gene3D" id="3.40.50.300">
    <property type="entry name" value="P-loop containing nucleotide triphosphate hydrolases"/>
    <property type="match status" value="1"/>
</dbReference>
<dbReference type="Proteomes" id="UP001138997">
    <property type="component" value="Unassembled WGS sequence"/>
</dbReference>
<dbReference type="NCBIfam" id="NF040586">
    <property type="entry name" value="FxSxx_TPR"/>
    <property type="match status" value="1"/>
</dbReference>
<comment type="caution">
    <text evidence="4">The sequence shown here is derived from an EMBL/GenBank/DDBJ whole genome shotgun (WGS) entry which is preliminary data.</text>
</comment>
<dbReference type="Pfam" id="PF13424">
    <property type="entry name" value="TPR_12"/>
    <property type="match status" value="2"/>
</dbReference>
<dbReference type="SUPFAM" id="SSF52540">
    <property type="entry name" value="P-loop containing nucleoside triphosphate hydrolases"/>
    <property type="match status" value="1"/>
</dbReference>
<feature type="domain" description="DUF7779" evidence="3">
    <location>
        <begin position="652"/>
        <end position="741"/>
    </location>
</feature>
<reference evidence="4" key="1">
    <citation type="submission" date="2021-11" db="EMBL/GenBank/DDBJ databases">
        <title>Streptomyces corallinus and Kineosporia corallina sp. nov., two new coral-derived marine actinobacteria.</title>
        <authorList>
            <person name="Buangrab K."/>
            <person name="Sutthacheep M."/>
            <person name="Yeemin T."/>
            <person name="Harunari E."/>
            <person name="Igarashi Y."/>
            <person name="Sripreechasak P."/>
            <person name="Kanchanasin P."/>
            <person name="Tanasupawat S."/>
            <person name="Phongsopitanun W."/>
        </authorList>
    </citation>
    <scope>NUCLEOTIDE SEQUENCE</scope>
    <source>
        <strain evidence="4">JCM 31032</strain>
    </source>
</reference>
<evidence type="ECO:0000259" key="2">
    <source>
        <dbReference type="Pfam" id="PF00931"/>
    </source>
</evidence>
<gene>
    <name evidence="4" type="primary">fxsT</name>
    <name evidence="4" type="ORF">LR394_08605</name>
</gene>
<dbReference type="PANTHER" id="PTHR46082">
    <property type="entry name" value="ATP/GTP-BINDING PROTEIN-RELATED"/>
    <property type="match status" value="1"/>
</dbReference>
<evidence type="ECO:0000313" key="4">
    <source>
        <dbReference type="EMBL" id="MCD5310954.1"/>
    </source>
</evidence>
<dbReference type="Pfam" id="PF13374">
    <property type="entry name" value="TPR_10"/>
    <property type="match status" value="2"/>
</dbReference>
<dbReference type="InterPro" id="IPR056681">
    <property type="entry name" value="DUF7779"/>
</dbReference>
<dbReference type="Gene3D" id="1.25.40.10">
    <property type="entry name" value="Tetratricopeptide repeat domain"/>
    <property type="match status" value="2"/>
</dbReference>
<feature type="region of interest" description="Disordered" evidence="1">
    <location>
        <begin position="295"/>
        <end position="330"/>
    </location>
</feature>
<dbReference type="RefSeq" id="WP_231440130.1">
    <property type="nucleotide sequence ID" value="NZ_JAJOMB010000003.1"/>
</dbReference>
<dbReference type="PANTHER" id="PTHR46082:SF6">
    <property type="entry name" value="AAA+ ATPASE DOMAIN-CONTAINING PROTEIN-RELATED"/>
    <property type="match status" value="1"/>
</dbReference>
<protein>
    <submittedName>
        <fullName evidence="4">FxSxx-COOH system tetratricopeptide repeat protein</fullName>
    </submittedName>
</protein>